<keyword evidence="4" id="KW-0732">Signal</keyword>
<dbReference type="EMBL" id="BOOB01000014">
    <property type="protein sequence ID" value="GIH31946.1"/>
    <property type="molecule type" value="Genomic_DNA"/>
</dbReference>
<organism evidence="5 6">
    <name type="scientific">Microbispora amethystogenes</name>
    <dbReference type="NCBI Taxonomy" id="1427754"/>
    <lineage>
        <taxon>Bacteria</taxon>
        <taxon>Bacillati</taxon>
        <taxon>Actinomycetota</taxon>
        <taxon>Actinomycetes</taxon>
        <taxon>Streptosporangiales</taxon>
        <taxon>Streptosporangiaceae</taxon>
        <taxon>Microbispora</taxon>
    </lineage>
</organism>
<evidence type="ECO:0000313" key="5">
    <source>
        <dbReference type="EMBL" id="GIH31946.1"/>
    </source>
</evidence>
<evidence type="ECO:0008006" key="7">
    <source>
        <dbReference type="Google" id="ProtNLM"/>
    </source>
</evidence>
<dbReference type="PANTHER" id="PTHR22847:SF637">
    <property type="entry name" value="WD REPEAT DOMAIN 5B"/>
    <property type="match status" value="1"/>
</dbReference>
<evidence type="ECO:0000256" key="3">
    <source>
        <dbReference type="PROSITE-ProRule" id="PRU00221"/>
    </source>
</evidence>
<accession>A0ABQ4FAV4</accession>
<sequence length="643" mass="67474">MSVVRRPLSLLLCLLLAGPALRASAAGPPKWPYASKPCEETAKTPVPRSFGPPVALGGDGHTNVTGVAIGLLGSRPVAVSAGEEGSLRVWDLPTLAPIGEPVRVGGPIRAITTSLFPGHPLTLFVKAGHSEKTVTVGRFQGQPLTVTSGDAKGAAIGRLHGRPVKVTADDELHVVDAATGREIGPRILLGEDNGVDALELVTLRGRLTAVVNDDGGDENEPGPDPLRFFDLASGRQLAGIDGDFTTVRKATVNGKTVLLTVNRPAGSVSIWDPVSREQIGLLPGNPPAPSALGGESYGFSRPAFIEVSLAVGELGGRPIAVTGGGDNTVRLWDLGTARQLAATVPPGHTDEILAIAVSESNGRPVAITQGWDDRRIQWDLATGQRISAPPPDTYGSLDGIPADRLRDRTVVADRTGGGRFRDLVASSLEEALARGERTAPLVTRAGDRTVLFGRSGARAWIKDPVTGAEIGAPVKIGATTPLQLTTLAEIDGRPVLLVSLNGTTRILDFQSGRRIGEVSGVSSSESPIAVARVRCTTGVLTRRSGRVYFWDLRTGRKLTPALRGHGTRVLHILTGRLGDIPIAVTASLGGEIRVWNLLDGRQIGEPLIAHNRLIVMALGYVNGHTVVLAGGKAEKVVMWDLGR</sequence>
<dbReference type="InterPro" id="IPR015943">
    <property type="entry name" value="WD40/YVTN_repeat-like_dom_sf"/>
</dbReference>
<dbReference type="InterPro" id="IPR036322">
    <property type="entry name" value="WD40_repeat_dom_sf"/>
</dbReference>
<feature type="signal peptide" evidence="4">
    <location>
        <begin position="1"/>
        <end position="25"/>
    </location>
</feature>
<feature type="chain" id="PRO_5046889011" description="WD40 repeat domain-containing protein" evidence="4">
    <location>
        <begin position="26"/>
        <end position="643"/>
    </location>
</feature>
<proteinExistence type="predicted"/>
<dbReference type="InterPro" id="IPR001680">
    <property type="entry name" value="WD40_rpt"/>
</dbReference>
<evidence type="ECO:0000256" key="1">
    <source>
        <dbReference type="ARBA" id="ARBA00022574"/>
    </source>
</evidence>
<keyword evidence="2" id="KW-0677">Repeat</keyword>
<reference evidence="5 6" key="1">
    <citation type="submission" date="2021-01" db="EMBL/GenBank/DDBJ databases">
        <title>Whole genome shotgun sequence of Microbispora amethystogenes NBRC 101907.</title>
        <authorList>
            <person name="Komaki H."/>
            <person name="Tamura T."/>
        </authorList>
    </citation>
    <scope>NUCLEOTIDE SEQUENCE [LARGE SCALE GENOMIC DNA]</scope>
    <source>
        <strain evidence="5 6">NBRC 101907</strain>
    </source>
</reference>
<gene>
    <name evidence="5" type="ORF">Mam01_21100</name>
</gene>
<comment type="caution">
    <text evidence="5">The sequence shown here is derived from an EMBL/GenBank/DDBJ whole genome shotgun (WGS) entry which is preliminary data.</text>
</comment>
<dbReference type="SUPFAM" id="SSF50978">
    <property type="entry name" value="WD40 repeat-like"/>
    <property type="match status" value="1"/>
</dbReference>
<name>A0ABQ4FAV4_9ACTN</name>
<evidence type="ECO:0000313" key="6">
    <source>
        <dbReference type="Proteomes" id="UP000651728"/>
    </source>
</evidence>
<dbReference type="PANTHER" id="PTHR22847">
    <property type="entry name" value="WD40 REPEAT PROTEIN"/>
    <property type="match status" value="1"/>
</dbReference>
<dbReference type="SUPFAM" id="SSF101908">
    <property type="entry name" value="Putative isomerase YbhE"/>
    <property type="match status" value="1"/>
</dbReference>
<dbReference type="Proteomes" id="UP000651728">
    <property type="component" value="Unassembled WGS sequence"/>
</dbReference>
<keyword evidence="1 3" id="KW-0853">WD repeat</keyword>
<dbReference type="Gene3D" id="2.130.10.10">
    <property type="entry name" value="YVTN repeat-like/Quinoprotein amine dehydrogenase"/>
    <property type="match status" value="3"/>
</dbReference>
<dbReference type="SMART" id="SM00320">
    <property type="entry name" value="WD40"/>
    <property type="match status" value="5"/>
</dbReference>
<dbReference type="PROSITE" id="PS50082">
    <property type="entry name" value="WD_REPEATS_2"/>
    <property type="match status" value="1"/>
</dbReference>
<evidence type="ECO:0000256" key="4">
    <source>
        <dbReference type="SAM" id="SignalP"/>
    </source>
</evidence>
<feature type="repeat" description="WD" evidence="3">
    <location>
        <begin position="321"/>
        <end position="342"/>
    </location>
</feature>
<evidence type="ECO:0000256" key="2">
    <source>
        <dbReference type="ARBA" id="ARBA00022737"/>
    </source>
</evidence>
<keyword evidence="6" id="KW-1185">Reference proteome</keyword>
<protein>
    <recommendedName>
        <fullName evidence="7">WD40 repeat domain-containing protein</fullName>
    </recommendedName>
</protein>